<protein>
    <submittedName>
        <fullName evidence="2">Uncharacterized protein LOC142174341</fullName>
    </submittedName>
</protein>
<accession>A0AC58TG83</accession>
<proteinExistence type="predicted"/>
<name>A0AC58TG83_TOBAC</name>
<reference evidence="2" key="2">
    <citation type="submission" date="2025-08" db="UniProtKB">
        <authorList>
            <consortium name="RefSeq"/>
        </authorList>
    </citation>
    <scope>IDENTIFICATION</scope>
    <source>
        <tissue evidence="2">Leaf</tissue>
    </source>
</reference>
<reference evidence="1" key="1">
    <citation type="journal article" date="2014" name="Nat. Commun.">
        <title>The tobacco genome sequence and its comparison with those of tomato and potato.</title>
        <authorList>
            <person name="Sierro N."/>
            <person name="Battey J.N."/>
            <person name="Ouadi S."/>
            <person name="Bakaher N."/>
            <person name="Bovet L."/>
            <person name="Willig A."/>
            <person name="Goepfert S."/>
            <person name="Peitsch M.C."/>
            <person name="Ivanov N.V."/>
        </authorList>
    </citation>
    <scope>NUCLEOTIDE SEQUENCE [LARGE SCALE GENOMIC DNA]</scope>
</reference>
<evidence type="ECO:0000313" key="1">
    <source>
        <dbReference type="Proteomes" id="UP000790787"/>
    </source>
</evidence>
<dbReference type="Proteomes" id="UP000790787">
    <property type="component" value="Chromosome 20"/>
</dbReference>
<sequence length="235" mass="26277">MGAVEESMSEDYKVLRTIEIKEIRYQVLNHINDILHSMGHNVNEYQLIPQTIRPSAAAKEAKEIHFERTITVSEDEVQLHKTLNKNQLTAYDVIINRVFSNKAGAFFIDGPGGTGKTFLYRALLATVWSMGYIDLATATSGVAASILPGGRTAHSRFKIPIDVNENVSCNISKQSALASLIRDAKLIVWDEASMANKRMLEVFDLPLKDLMDTNILFGGKVVFFFEVILDKLFPL</sequence>
<organism evidence="1 2">
    <name type="scientific">Nicotiana tabacum</name>
    <name type="common">Common tobacco</name>
    <dbReference type="NCBI Taxonomy" id="4097"/>
    <lineage>
        <taxon>Eukaryota</taxon>
        <taxon>Viridiplantae</taxon>
        <taxon>Streptophyta</taxon>
        <taxon>Embryophyta</taxon>
        <taxon>Tracheophyta</taxon>
        <taxon>Spermatophyta</taxon>
        <taxon>Magnoliopsida</taxon>
        <taxon>eudicotyledons</taxon>
        <taxon>Gunneridae</taxon>
        <taxon>Pentapetalae</taxon>
        <taxon>asterids</taxon>
        <taxon>lamiids</taxon>
        <taxon>Solanales</taxon>
        <taxon>Solanaceae</taxon>
        <taxon>Nicotianoideae</taxon>
        <taxon>Nicotianeae</taxon>
        <taxon>Nicotiana</taxon>
    </lineage>
</organism>
<dbReference type="RefSeq" id="XP_075096221.1">
    <property type="nucleotide sequence ID" value="XM_075240120.1"/>
</dbReference>
<evidence type="ECO:0000313" key="2">
    <source>
        <dbReference type="RefSeq" id="XP_075096221.1"/>
    </source>
</evidence>
<gene>
    <name evidence="2" type="primary">LOC142174341</name>
</gene>
<keyword evidence="1" id="KW-1185">Reference proteome</keyword>